<proteinExistence type="predicted"/>
<reference evidence="2" key="1">
    <citation type="submission" date="2014-09" db="EMBL/GenBank/DDBJ databases">
        <authorList>
            <person name="Sharma Rahul"/>
            <person name="Thines Marco"/>
        </authorList>
    </citation>
    <scope>NUCLEOTIDE SEQUENCE [LARGE SCALE GENOMIC DNA]</scope>
</reference>
<evidence type="ECO:0000313" key="1">
    <source>
        <dbReference type="EMBL" id="CEG44322.1"/>
    </source>
</evidence>
<sequence>MSGLMLLGRNLSLKTTKSSSPSSGIRMLLLILKRDLVIIPSAATTKELQTA</sequence>
<dbReference type="GeneID" id="36395746"/>
<dbReference type="EMBL" id="CCYD01001204">
    <property type="protein sequence ID" value="CEG44322.1"/>
    <property type="molecule type" value="Genomic_DNA"/>
</dbReference>
<name>A0A0P1AS67_PLAHL</name>
<dbReference type="AlphaFoldDB" id="A0A0P1AS67"/>
<evidence type="ECO:0000313" key="2">
    <source>
        <dbReference type="Proteomes" id="UP000054928"/>
    </source>
</evidence>
<protein>
    <submittedName>
        <fullName evidence="1">Uncharacterized protein</fullName>
    </submittedName>
</protein>
<accession>A0A0P1AS67</accession>
<dbReference type="RefSeq" id="XP_024580691.1">
    <property type="nucleotide sequence ID" value="XM_024730411.1"/>
</dbReference>
<organism evidence="1 2">
    <name type="scientific">Plasmopara halstedii</name>
    <name type="common">Downy mildew of sunflower</name>
    <dbReference type="NCBI Taxonomy" id="4781"/>
    <lineage>
        <taxon>Eukaryota</taxon>
        <taxon>Sar</taxon>
        <taxon>Stramenopiles</taxon>
        <taxon>Oomycota</taxon>
        <taxon>Peronosporomycetes</taxon>
        <taxon>Peronosporales</taxon>
        <taxon>Peronosporaceae</taxon>
        <taxon>Plasmopara</taxon>
    </lineage>
</organism>
<keyword evidence="2" id="KW-1185">Reference proteome</keyword>
<dbReference type="Proteomes" id="UP000054928">
    <property type="component" value="Unassembled WGS sequence"/>
</dbReference>